<keyword evidence="4 8" id="KW-0808">Transferase</keyword>
<comment type="subcellular location">
    <subcellularLocation>
        <location evidence="1 8">Cytoplasm</location>
    </subcellularLocation>
</comment>
<dbReference type="Proteomes" id="UP000068026">
    <property type="component" value="Chromosome"/>
</dbReference>
<protein>
    <recommendedName>
        <fullName evidence="8">Homoserine O-acetyltransferase</fullName>
        <shortName evidence="8">HAT</shortName>
        <ecNumber evidence="8">2.3.1.31</ecNumber>
    </recommendedName>
    <alternativeName>
        <fullName evidence="8">Homoserine transacetylase</fullName>
        <shortName evidence="8">HTA</shortName>
    </alternativeName>
</protein>
<dbReference type="NCBIfam" id="TIGR01001">
    <property type="entry name" value="metA"/>
    <property type="match status" value="1"/>
</dbReference>
<dbReference type="RefSeq" id="WP_066049785.1">
    <property type="nucleotide sequence ID" value="NZ_CP014223.1"/>
</dbReference>
<comment type="function">
    <text evidence="8">Transfers an acetyl group from acetyl-CoA to L-homoserine, forming acetyl-L-homoserine.</text>
</comment>
<dbReference type="GO" id="GO:0005737">
    <property type="term" value="C:cytoplasm"/>
    <property type="evidence" value="ECO:0007669"/>
    <property type="project" value="UniProtKB-SubCell"/>
</dbReference>
<dbReference type="InterPro" id="IPR029062">
    <property type="entry name" value="Class_I_gatase-like"/>
</dbReference>
<feature type="active site" description="Proton acceptor" evidence="8">
    <location>
        <position position="235"/>
    </location>
</feature>
<dbReference type="Gene3D" id="3.40.50.880">
    <property type="match status" value="1"/>
</dbReference>
<evidence type="ECO:0000256" key="7">
    <source>
        <dbReference type="ARBA" id="ARBA00049043"/>
    </source>
</evidence>
<gene>
    <name evidence="8" type="primary">metAA</name>
    <name evidence="10" type="synonym">metA</name>
    <name evidence="10" type="ORF">CPRO_15200</name>
    <name evidence="11" type="ORF">SAMN02745151_01330</name>
</gene>
<feature type="active site" description="Acyl-thioester intermediate" evidence="8 9">
    <location>
        <position position="142"/>
    </location>
</feature>
<feature type="binding site" evidence="8">
    <location>
        <position position="249"/>
    </location>
    <ligand>
        <name>substrate</name>
    </ligand>
</feature>
<keyword evidence="6 8" id="KW-0012">Acyltransferase</keyword>
<reference evidence="11" key="4">
    <citation type="submission" date="2016-11" db="EMBL/GenBank/DDBJ databases">
        <authorList>
            <person name="Varghese N."/>
            <person name="Submissions S."/>
        </authorList>
    </citation>
    <scope>NUCLEOTIDE SEQUENCE</scope>
    <source>
        <strain evidence="11">DSM 1682</strain>
    </source>
</reference>
<evidence type="ECO:0000313" key="12">
    <source>
        <dbReference type="Proteomes" id="UP000068026"/>
    </source>
</evidence>
<reference evidence="13" key="3">
    <citation type="submission" date="2016-11" db="EMBL/GenBank/DDBJ databases">
        <authorList>
            <person name="Jaros S."/>
            <person name="Januszkiewicz K."/>
            <person name="Wedrychowicz H."/>
        </authorList>
    </citation>
    <scope>NUCLEOTIDE SEQUENCE [LARGE SCALE GENOMIC DNA]</scope>
    <source>
        <strain evidence="13">DSM 1682</strain>
    </source>
</reference>
<evidence type="ECO:0000256" key="6">
    <source>
        <dbReference type="ARBA" id="ARBA00023315"/>
    </source>
</evidence>
<dbReference type="CDD" id="cd03131">
    <property type="entry name" value="GATase1_HTS"/>
    <property type="match status" value="1"/>
</dbReference>
<dbReference type="EMBL" id="CP014223">
    <property type="protein sequence ID" value="AMJ41113.1"/>
    <property type="molecule type" value="Genomic_DNA"/>
</dbReference>
<dbReference type="EC" id="2.3.1.31" evidence="8"/>
<dbReference type="AlphaFoldDB" id="A0A0X1U858"/>
<keyword evidence="3 8" id="KW-0028">Amino-acid biosynthesis</keyword>
<comment type="caution">
    <text evidence="8">Lacks conserved residue(s) required for the propagation of feature annotation.</text>
</comment>
<comment type="similarity">
    <text evidence="8">Belongs to the MetA family.</text>
</comment>
<dbReference type="FunFam" id="3.40.50.880:FF:000004">
    <property type="entry name" value="Homoserine O-succinyltransferase"/>
    <property type="match status" value="1"/>
</dbReference>
<feature type="binding site" evidence="8">
    <location>
        <position position="192"/>
    </location>
    <ligand>
        <name>substrate</name>
    </ligand>
</feature>
<evidence type="ECO:0000256" key="2">
    <source>
        <dbReference type="ARBA" id="ARBA00022490"/>
    </source>
</evidence>
<accession>A0A0X1U858</accession>
<dbReference type="Pfam" id="PF04204">
    <property type="entry name" value="HTS"/>
    <property type="match status" value="1"/>
</dbReference>
<evidence type="ECO:0000256" key="1">
    <source>
        <dbReference type="ARBA" id="ARBA00004496"/>
    </source>
</evidence>
<evidence type="ECO:0000313" key="11">
    <source>
        <dbReference type="EMBL" id="SHE63830.1"/>
    </source>
</evidence>
<evidence type="ECO:0000256" key="3">
    <source>
        <dbReference type="ARBA" id="ARBA00022605"/>
    </source>
</evidence>
<dbReference type="PIRSF" id="PIRSF000450">
    <property type="entry name" value="H_ser_succinyltr"/>
    <property type="match status" value="1"/>
</dbReference>
<comment type="catalytic activity">
    <reaction evidence="7 8">
        <text>L-homoserine + acetyl-CoA = O-acetyl-L-homoserine + CoA</text>
        <dbReference type="Rhea" id="RHEA:13701"/>
        <dbReference type="ChEBI" id="CHEBI:57287"/>
        <dbReference type="ChEBI" id="CHEBI:57288"/>
        <dbReference type="ChEBI" id="CHEBI:57476"/>
        <dbReference type="ChEBI" id="CHEBI:57716"/>
        <dbReference type="EC" id="2.3.1.31"/>
    </reaction>
</comment>
<evidence type="ECO:0000256" key="4">
    <source>
        <dbReference type="ARBA" id="ARBA00022679"/>
    </source>
</evidence>
<keyword evidence="2 8" id="KW-0963">Cytoplasm</keyword>
<evidence type="ECO:0000256" key="8">
    <source>
        <dbReference type="HAMAP-Rule" id="MF_00295"/>
    </source>
</evidence>
<evidence type="ECO:0000256" key="9">
    <source>
        <dbReference type="PIRSR" id="PIRSR000450-1"/>
    </source>
</evidence>
<dbReference type="HAMAP" id="MF_00295">
    <property type="entry name" value="MetA_acyltransf"/>
    <property type="match status" value="1"/>
</dbReference>
<dbReference type="Proteomes" id="UP000184204">
    <property type="component" value="Unassembled WGS sequence"/>
</dbReference>
<dbReference type="InterPro" id="IPR005697">
    <property type="entry name" value="HST_MetA"/>
</dbReference>
<comment type="pathway">
    <text evidence="8">Amino-acid biosynthesis; L-methionine biosynthesis via de novo pathway; O-acetyl-L-homoserine from L-homoserine: step 1/1.</text>
</comment>
<feature type="binding site" evidence="8">
    <location>
        <position position="163"/>
    </location>
    <ligand>
        <name>substrate</name>
    </ligand>
</feature>
<keyword evidence="5 8" id="KW-0486">Methionine biosynthesis</keyword>
<dbReference type="GO" id="GO:0008899">
    <property type="term" value="F:homoserine O-succinyltransferase activity"/>
    <property type="evidence" value="ECO:0007669"/>
    <property type="project" value="UniProtKB-UniRule"/>
</dbReference>
<feature type="site" description="Important for substrate specificity" evidence="8">
    <location>
        <position position="192"/>
    </location>
</feature>
<feature type="active site" evidence="8">
    <location>
        <position position="237"/>
    </location>
</feature>
<dbReference type="InterPro" id="IPR033752">
    <property type="entry name" value="MetA_family"/>
</dbReference>
<reference evidence="10 12" key="1">
    <citation type="journal article" date="2016" name="Genome Announc.">
        <title>Complete Genome Sequence of the Amino Acid-Fermenting Clostridium propionicum X2 (DSM 1682).</title>
        <authorList>
            <person name="Poehlein A."/>
            <person name="Schlien K."/>
            <person name="Chowdhury N.P."/>
            <person name="Gottschalk G."/>
            <person name="Buckel W."/>
            <person name="Daniel R."/>
        </authorList>
    </citation>
    <scope>NUCLEOTIDE SEQUENCE [LARGE SCALE GENOMIC DNA]</scope>
    <source>
        <strain evidence="10 12">X2</strain>
    </source>
</reference>
<dbReference type="PANTHER" id="PTHR20919:SF0">
    <property type="entry name" value="HOMOSERINE O-SUCCINYLTRANSFERASE"/>
    <property type="match status" value="1"/>
</dbReference>
<reference evidence="12" key="2">
    <citation type="submission" date="2016-01" db="EMBL/GenBank/DDBJ databases">
        <authorList>
            <person name="Poehlein A."/>
            <person name="Schlien K."/>
            <person name="Gottschalk G."/>
            <person name="Buckel W."/>
            <person name="Daniel R."/>
        </authorList>
    </citation>
    <scope>NUCLEOTIDE SEQUENCE [LARGE SCALE GENOMIC DNA]</scope>
    <source>
        <strain evidence="12">X2</strain>
    </source>
</reference>
<dbReference type="OrthoDB" id="9772423at2"/>
<dbReference type="EMBL" id="FQUA01000004">
    <property type="protein sequence ID" value="SHE63830.1"/>
    <property type="molecule type" value="Genomic_DNA"/>
</dbReference>
<keyword evidence="12" id="KW-1185">Reference proteome</keyword>
<feature type="site" description="Important for acyl-CoA specificity" evidence="8">
    <location>
        <position position="111"/>
    </location>
</feature>
<dbReference type="GO" id="GO:0019281">
    <property type="term" value="P:L-methionine biosynthetic process from homoserine via O-succinyl-L-homoserine and cystathionine"/>
    <property type="evidence" value="ECO:0007669"/>
    <property type="project" value="InterPro"/>
</dbReference>
<dbReference type="SUPFAM" id="SSF52317">
    <property type="entry name" value="Class I glutamine amidotransferase-like"/>
    <property type="match status" value="1"/>
</dbReference>
<sequence>MPIKIPNELPAVKVLTEENIFVMTEHRAITQDIRPLKMLLLNLMPTKIDTETQISRLLGNTPLQIELELIHIKSHIAKNTSSEHLLAFYKTFDEVKNDNFDGFIITGAPVEKMEFEEVDYWDELKEMMEWSKTNVHSTFHICWGAQAGLYYHYGIQKHEMNEKLFGVFPHVIEKKNSMLLRGADDVFFAPHSRYTTVKEEDIKKEGNLEILASSKEAGVYAISSLDGKQIFIMGHSEYDPYTLNNEYTRDKNAGLDTAVPANYFPNDDDTKEPLVRWRAHGNLLYSNWLNYYVYQTTPYDITKINR</sequence>
<dbReference type="GO" id="GO:0004414">
    <property type="term" value="F:homoserine O-acetyltransferase activity"/>
    <property type="evidence" value="ECO:0007669"/>
    <property type="project" value="UniProtKB-EC"/>
</dbReference>
<organism evidence="11 13">
    <name type="scientific">Anaerotignum propionicum DSM 1682</name>
    <dbReference type="NCBI Taxonomy" id="991789"/>
    <lineage>
        <taxon>Bacteria</taxon>
        <taxon>Bacillati</taxon>
        <taxon>Bacillota</taxon>
        <taxon>Clostridia</taxon>
        <taxon>Lachnospirales</taxon>
        <taxon>Anaerotignaceae</taxon>
        <taxon>Anaerotignum</taxon>
    </lineage>
</organism>
<evidence type="ECO:0000256" key="5">
    <source>
        <dbReference type="ARBA" id="ARBA00023167"/>
    </source>
</evidence>
<evidence type="ECO:0000313" key="10">
    <source>
        <dbReference type="EMBL" id="AMJ41113.1"/>
    </source>
</evidence>
<dbReference type="KEGG" id="cpro:CPRO_15200"/>
<name>A0A0X1U858_ANAPI</name>
<dbReference type="PANTHER" id="PTHR20919">
    <property type="entry name" value="HOMOSERINE O-SUCCINYLTRANSFERASE"/>
    <property type="match status" value="1"/>
</dbReference>
<proteinExistence type="inferred from homology"/>
<evidence type="ECO:0000313" key="13">
    <source>
        <dbReference type="Proteomes" id="UP000184204"/>
    </source>
</evidence>